<dbReference type="EMBL" id="JARBHB010000007">
    <property type="protein sequence ID" value="KAJ8878667.1"/>
    <property type="molecule type" value="Genomic_DNA"/>
</dbReference>
<comment type="caution">
    <text evidence="2">The sequence shown here is derived from an EMBL/GenBank/DDBJ whole genome shotgun (WGS) entry which is preliminary data.</text>
</comment>
<feature type="region of interest" description="Disordered" evidence="1">
    <location>
        <begin position="165"/>
        <end position="203"/>
    </location>
</feature>
<evidence type="ECO:0000313" key="2">
    <source>
        <dbReference type="EMBL" id="KAJ8878667.1"/>
    </source>
</evidence>
<accession>A0ABQ9H326</accession>
<keyword evidence="3" id="KW-1185">Reference proteome</keyword>
<feature type="compositionally biased region" description="Acidic residues" evidence="1">
    <location>
        <begin position="178"/>
        <end position="198"/>
    </location>
</feature>
<protein>
    <recommendedName>
        <fullName evidence="4">Reverse transcriptase domain-containing protein</fullName>
    </recommendedName>
</protein>
<evidence type="ECO:0000313" key="3">
    <source>
        <dbReference type="Proteomes" id="UP001159363"/>
    </source>
</evidence>
<proteinExistence type="predicted"/>
<gene>
    <name evidence="2" type="ORF">PR048_019252</name>
</gene>
<reference evidence="2 3" key="1">
    <citation type="submission" date="2023-02" db="EMBL/GenBank/DDBJ databases">
        <title>LHISI_Scaffold_Assembly.</title>
        <authorList>
            <person name="Stuart O.P."/>
            <person name="Cleave R."/>
            <person name="Magrath M.J.L."/>
            <person name="Mikheyev A.S."/>
        </authorList>
    </citation>
    <scope>NUCLEOTIDE SEQUENCE [LARGE SCALE GENOMIC DNA]</scope>
    <source>
        <strain evidence="2">Daus_M_001</strain>
        <tissue evidence="2">Leg muscle</tissue>
    </source>
</reference>
<name>A0ABQ9H326_9NEOP</name>
<organism evidence="2 3">
    <name type="scientific">Dryococelus australis</name>
    <dbReference type="NCBI Taxonomy" id="614101"/>
    <lineage>
        <taxon>Eukaryota</taxon>
        <taxon>Metazoa</taxon>
        <taxon>Ecdysozoa</taxon>
        <taxon>Arthropoda</taxon>
        <taxon>Hexapoda</taxon>
        <taxon>Insecta</taxon>
        <taxon>Pterygota</taxon>
        <taxon>Neoptera</taxon>
        <taxon>Polyneoptera</taxon>
        <taxon>Phasmatodea</taxon>
        <taxon>Verophasmatodea</taxon>
        <taxon>Anareolatae</taxon>
        <taxon>Phasmatidae</taxon>
        <taxon>Eurycanthinae</taxon>
        <taxon>Dryococelus</taxon>
    </lineage>
</organism>
<evidence type="ECO:0000256" key="1">
    <source>
        <dbReference type="SAM" id="MobiDB-lite"/>
    </source>
</evidence>
<dbReference type="Proteomes" id="UP001159363">
    <property type="component" value="Chromosome 6"/>
</dbReference>
<sequence>MPTTPHSIISLYADDTAILATSNEKEEFPYKLTPSFNTIDSFFTSRAISLDMEKTQAIYFSRLNLDTPPPSLQLKGTTINLQTRVTLFKSFITPLLTYAAPIWVSTAAYYRRLIYTEYHKRLRVITAQPPFAYRIDLLHSTRKSFHKTTITIYIRTEPAHVFNTKEARPKNLIPSNTTEEEDEDETQEEEEEEEEEEGVWSGAGMQGWGKREILEKTGRPEAPAKGLNLVRFGGGRAKGFRKVGGNRERTIDLTTLQVKFRIWLPGPWDGTTLPLAENCPTLAIRLQLICGYTMFQSKSVKIPLIDYTLALRSKPQLITQHWSAPNQAVHSSAKRWLAKRAVIDYDLGWLECHPAVRSYCTAHFITSMEESVHHVTLVELLVSCDSLTPCGERPQKPAKSVFQTFHSPLKQYLEQAVHDKVSTFEINLRKMSLPPACIYFNGRIERHASSKVGNGGWEVVSYLSDKDTLIGARDRLTSWRCPKLPCPKSTCVIKLKEFRKLNFCPKLCPKLTEKEEDSQFLRGNFSALHLAQHQGQVPTWPTHIPVLSVADSLQRVLIAALRHEQCKPVDSP</sequence>
<evidence type="ECO:0008006" key="4">
    <source>
        <dbReference type="Google" id="ProtNLM"/>
    </source>
</evidence>